<dbReference type="SUPFAM" id="SSF52047">
    <property type="entry name" value="RNI-like"/>
    <property type="match status" value="1"/>
</dbReference>
<dbReference type="EMBL" id="CAJPIZ010001156">
    <property type="protein sequence ID" value="CAG2102980.1"/>
    <property type="molecule type" value="Genomic_DNA"/>
</dbReference>
<gene>
    <name evidence="2" type="ORF">OSB1V03_LOCUS3013</name>
</gene>
<feature type="region of interest" description="Disordered" evidence="1">
    <location>
        <begin position="1"/>
        <end position="25"/>
    </location>
</feature>
<evidence type="ECO:0008006" key="4">
    <source>
        <dbReference type="Google" id="ProtNLM"/>
    </source>
</evidence>
<dbReference type="Gene3D" id="3.80.10.10">
    <property type="entry name" value="Ribonuclease Inhibitor"/>
    <property type="match status" value="1"/>
</dbReference>
<name>A0A7R9KGL1_9ACAR</name>
<protein>
    <recommendedName>
        <fullName evidence="4">F-box domain-containing protein</fullName>
    </recommendedName>
</protein>
<proteinExistence type="predicted"/>
<reference evidence="2" key="1">
    <citation type="submission" date="2020-11" db="EMBL/GenBank/DDBJ databases">
        <authorList>
            <person name="Tran Van P."/>
        </authorList>
    </citation>
    <scope>NUCLEOTIDE SEQUENCE</scope>
</reference>
<accession>A0A7R9KGL1</accession>
<sequence>MAHEMKRSKTLMVTTHDGSEDNKHKPQIYAKNSIDRFGDDLCALLLSYFPLEDHIRCESLSKQFRRTVFRSLRDITIDDKLMRRLPKSNVRQIVATIAIKCENIETIDCRGMSSRFEEPIVEFANNATLIAKNLHTFELLDYFADNSDEHRLSAFVAHNLCLRSAVFMVYDTLPKLCQQLSRLTQLRELGLGLMLTSGQNSLSESLRTFGLDCKQLQRLTLHLNACHNLDLIDEFNSHSLDSLQCYRRLKRLNLWLNVALNPEVLEPLTLCHRLTHLTINSRKMSDKLFVNCDKQWPRLQHLSIKTNTISRECLDHISRLPALQILIIDVYVISGLTDNDFEDLLSRSPKLKAIEFIVNTNRKTFTV</sequence>
<evidence type="ECO:0000313" key="2">
    <source>
        <dbReference type="EMBL" id="CAD7622550.1"/>
    </source>
</evidence>
<dbReference type="Proteomes" id="UP000759131">
    <property type="component" value="Unassembled WGS sequence"/>
</dbReference>
<organism evidence="2">
    <name type="scientific">Medioppia subpectinata</name>
    <dbReference type="NCBI Taxonomy" id="1979941"/>
    <lineage>
        <taxon>Eukaryota</taxon>
        <taxon>Metazoa</taxon>
        <taxon>Ecdysozoa</taxon>
        <taxon>Arthropoda</taxon>
        <taxon>Chelicerata</taxon>
        <taxon>Arachnida</taxon>
        <taxon>Acari</taxon>
        <taxon>Acariformes</taxon>
        <taxon>Sarcoptiformes</taxon>
        <taxon>Oribatida</taxon>
        <taxon>Brachypylina</taxon>
        <taxon>Oppioidea</taxon>
        <taxon>Oppiidae</taxon>
        <taxon>Medioppia</taxon>
    </lineage>
</organism>
<evidence type="ECO:0000313" key="3">
    <source>
        <dbReference type="Proteomes" id="UP000759131"/>
    </source>
</evidence>
<dbReference type="AlphaFoldDB" id="A0A7R9KGL1"/>
<dbReference type="EMBL" id="OC855731">
    <property type="protein sequence ID" value="CAD7622550.1"/>
    <property type="molecule type" value="Genomic_DNA"/>
</dbReference>
<evidence type="ECO:0000256" key="1">
    <source>
        <dbReference type="SAM" id="MobiDB-lite"/>
    </source>
</evidence>
<dbReference type="OrthoDB" id="6532759at2759"/>
<dbReference type="InterPro" id="IPR032675">
    <property type="entry name" value="LRR_dom_sf"/>
</dbReference>
<keyword evidence="3" id="KW-1185">Reference proteome</keyword>